<feature type="transmembrane region" description="Helical" evidence="5">
    <location>
        <begin position="21"/>
        <end position="44"/>
    </location>
</feature>
<feature type="transmembrane region" description="Helical" evidence="5">
    <location>
        <begin position="136"/>
        <end position="156"/>
    </location>
</feature>
<feature type="transmembrane region" description="Helical" evidence="5">
    <location>
        <begin position="76"/>
        <end position="95"/>
    </location>
</feature>
<feature type="transmembrane region" description="Helical" evidence="5">
    <location>
        <begin position="168"/>
        <end position="187"/>
    </location>
</feature>
<evidence type="ECO:0000259" key="6">
    <source>
        <dbReference type="Pfam" id="PF01694"/>
    </source>
</evidence>
<gene>
    <name evidence="7" type="ORF">HAHE_31110</name>
</gene>
<dbReference type="Pfam" id="PF01694">
    <property type="entry name" value="Rhomboid"/>
    <property type="match status" value="1"/>
</dbReference>
<keyword evidence="3 5" id="KW-1133">Transmembrane helix</keyword>
<dbReference type="InterPro" id="IPR022764">
    <property type="entry name" value="Peptidase_S54_rhomboid_dom"/>
</dbReference>
<feature type="transmembrane region" description="Helical" evidence="5">
    <location>
        <begin position="207"/>
        <end position="230"/>
    </location>
</feature>
<dbReference type="Proteomes" id="UP001374893">
    <property type="component" value="Chromosome"/>
</dbReference>
<dbReference type="PANTHER" id="PTHR43066">
    <property type="entry name" value="RHOMBOID-RELATED PROTEIN"/>
    <property type="match status" value="1"/>
</dbReference>
<name>A0ABN6H6S6_9BACT</name>
<keyword evidence="4 5" id="KW-0472">Membrane</keyword>
<proteinExistence type="predicted"/>
<dbReference type="EMBL" id="AP024702">
    <property type="protein sequence ID" value="BCX49203.1"/>
    <property type="molecule type" value="Genomic_DNA"/>
</dbReference>
<evidence type="ECO:0000256" key="2">
    <source>
        <dbReference type="ARBA" id="ARBA00022692"/>
    </source>
</evidence>
<comment type="subcellular location">
    <subcellularLocation>
        <location evidence="1">Membrane</location>
        <topology evidence="1">Multi-pass membrane protein</topology>
    </subcellularLocation>
</comment>
<evidence type="ECO:0000256" key="4">
    <source>
        <dbReference type="ARBA" id="ARBA00023136"/>
    </source>
</evidence>
<evidence type="ECO:0000313" key="7">
    <source>
        <dbReference type="EMBL" id="BCX49203.1"/>
    </source>
</evidence>
<evidence type="ECO:0000313" key="8">
    <source>
        <dbReference type="Proteomes" id="UP001374893"/>
    </source>
</evidence>
<reference evidence="7 8" key="1">
    <citation type="submission" date="2021-06" db="EMBL/GenBank/DDBJ databases">
        <title>Complete genome of Haloferula helveola possessing various polysaccharide degrading enzymes.</title>
        <authorList>
            <person name="Takami H."/>
            <person name="Huang C."/>
            <person name="Hamasaki K."/>
        </authorList>
    </citation>
    <scope>NUCLEOTIDE SEQUENCE [LARGE SCALE GENOMIC DNA]</scope>
    <source>
        <strain evidence="7 8">CN-1</strain>
    </source>
</reference>
<dbReference type="SUPFAM" id="SSF144091">
    <property type="entry name" value="Rhomboid-like"/>
    <property type="match status" value="1"/>
</dbReference>
<feature type="domain" description="Peptidase S54 rhomboid" evidence="6">
    <location>
        <begin position="66"/>
        <end position="226"/>
    </location>
</feature>
<dbReference type="InterPro" id="IPR035952">
    <property type="entry name" value="Rhomboid-like_sf"/>
</dbReference>
<dbReference type="Gene3D" id="1.20.1540.10">
    <property type="entry name" value="Rhomboid-like"/>
    <property type="match status" value="1"/>
</dbReference>
<accession>A0ABN6H6S6</accession>
<protein>
    <recommendedName>
        <fullName evidence="6">Peptidase S54 rhomboid domain-containing protein</fullName>
    </recommendedName>
</protein>
<feature type="transmembrane region" description="Helical" evidence="5">
    <location>
        <begin position="107"/>
        <end position="130"/>
    </location>
</feature>
<evidence type="ECO:0000256" key="5">
    <source>
        <dbReference type="SAM" id="Phobius"/>
    </source>
</evidence>
<sequence length="249" mass="26163">MHRPDFMSGRVSRWRELGDDVLAAKATLLLVLVLTGIQLGIAMLGGVDGVPAIYQDFGLSRAGILRGQIWQLATHGFLHGGWLHLGLNVAVLLAVGTRIERIGGFGLWWRVLLAGLLAGGAMHLVLGGAGESAPCLVGASGAAVAAMLWLTGVSPGSKMWPVPLSGQSLGYGLLLSAGLLAIMNPALGVPLLGTWGEHADTWARGSLFGASHACHFGGGMAGFLGARWTLRPRVTLEKLQRDRRRREGA</sequence>
<dbReference type="RefSeq" id="WP_338685694.1">
    <property type="nucleotide sequence ID" value="NZ_AP024702.1"/>
</dbReference>
<evidence type="ECO:0000256" key="3">
    <source>
        <dbReference type="ARBA" id="ARBA00022989"/>
    </source>
</evidence>
<keyword evidence="8" id="KW-1185">Reference proteome</keyword>
<dbReference type="PANTHER" id="PTHR43066:SF11">
    <property type="entry name" value="PEPTIDASE S54 RHOMBOID DOMAIN-CONTAINING PROTEIN"/>
    <property type="match status" value="1"/>
</dbReference>
<keyword evidence="2 5" id="KW-0812">Transmembrane</keyword>
<organism evidence="7 8">
    <name type="scientific">Haloferula helveola</name>
    <dbReference type="NCBI Taxonomy" id="490095"/>
    <lineage>
        <taxon>Bacteria</taxon>
        <taxon>Pseudomonadati</taxon>
        <taxon>Verrucomicrobiota</taxon>
        <taxon>Verrucomicrobiia</taxon>
        <taxon>Verrucomicrobiales</taxon>
        <taxon>Verrucomicrobiaceae</taxon>
        <taxon>Haloferula</taxon>
    </lineage>
</organism>
<evidence type="ECO:0000256" key="1">
    <source>
        <dbReference type="ARBA" id="ARBA00004141"/>
    </source>
</evidence>